<dbReference type="InterPro" id="IPR044872">
    <property type="entry name" value="CcmK/CsoS1_BMC"/>
</dbReference>
<evidence type="ECO:0000259" key="5">
    <source>
        <dbReference type="PROSITE" id="PS51930"/>
    </source>
</evidence>
<comment type="subcellular location">
    <subcellularLocation>
        <location evidence="2">Bacterial microcompartment</location>
    </subcellularLocation>
</comment>
<comment type="similarity">
    <text evidence="1">Belongs to the bacterial microcompartments protein family. CsoS1 subfamily.</text>
</comment>
<dbReference type="PANTHER" id="PTHR33941">
    <property type="entry name" value="PROPANEDIOL UTILIZATION PROTEIN PDUA"/>
    <property type="match status" value="1"/>
</dbReference>
<dbReference type="Proteomes" id="UP000321685">
    <property type="component" value="Unassembled WGS sequence"/>
</dbReference>
<proteinExistence type="inferred from homology"/>
<dbReference type="CDD" id="cd07045">
    <property type="entry name" value="BMC_CcmK_like"/>
    <property type="match status" value="1"/>
</dbReference>
<accession>A0A511DDP8</accession>
<dbReference type="Gene3D" id="3.30.70.1710">
    <property type="match status" value="1"/>
</dbReference>
<dbReference type="GO" id="GO:0031469">
    <property type="term" value="C:bacterial microcompartment"/>
    <property type="evidence" value="ECO:0007669"/>
    <property type="project" value="UniProtKB-SubCell"/>
</dbReference>
<evidence type="ECO:0000256" key="2">
    <source>
        <dbReference type="ARBA" id="ARBA00024322"/>
    </source>
</evidence>
<evidence type="ECO:0000256" key="3">
    <source>
        <dbReference type="ARBA" id="ARBA00024446"/>
    </source>
</evidence>
<reference evidence="6 7" key="1">
    <citation type="submission" date="2019-07" db="EMBL/GenBank/DDBJ databases">
        <title>Whole genome shotgun sequence of Pseudonocardia sulfidoxydans NBRC 16205.</title>
        <authorList>
            <person name="Hosoyama A."/>
            <person name="Uohara A."/>
            <person name="Ohji S."/>
            <person name="Ichikawa N."/>
        </authorList>
    </citation>
    <scope>NUCLEOTIDE SEQUENCE [LARGE SCALE GENOMIC DNA]</scope>
    <source>
        <strain evidence="6 7">NBRC 16205</strain>
    </source>
</reference>
<dbReference type="PROSITE" id="PS01139">
    <property type="entry name" value="BMC_1"/>
    <property type="match status" value="1"/>
</dbReference>
<name>A0A511DDP8_9PSEU</name>
<dbReference type="InterPro" id="IPR050575">
    <property type="entry name" value="BMC_shell"/>
</dbReference>
<dbReference type="InterPro" id="IPR000249">
    <property type="entry name" value="BMC_dom"/>
</dbReference>
<dbReference type="InterPro" id="IPR020808">
    <property type="entry name" value="Bact_microcomp_CS"/>
</dbReference>
<dbReference type="AlphaFoldDB" id="A0A511DDP8"/>
<evidence type="ECO:0000256" key="1">
    <source>
        <dbReference type="ARBA" id="ARBA00023780"/>
    </source>
</evidence>
<keyword evidence="7" id="KW-1185">Reference proteome</keyword>
<gene>
    <name evidence="6" type="ORF">PSU4_18850</name>
</gene>
<organism evidence="6 7">
    <name type="scientific">Pseudonocardia sulfidoxydans NBRC 16205</name>
    <dbReference type="NCBI Taxonomy" id="1223511"/>
    <lineage>
        <taxon>Bacteria</taxon>
        <taxon>Bacillati</taxon>
        <taxon>Actinomycetota</taxon>
        <taxon>Actinomycetes</taxon>
        <taxon>Pseudonocardiales</taxon>
        <taxon>Pseudonocardiaceae</taxon>
        <taxon>Pseudonocardia</taxon>
    </lineage>
</organism>
<dbReference type="InterPro" id="IPR037233">
    <property type="entry name" value="CcmK-like_sf"/>
</dbReference>
<dbReference type="PANTHER" id="PTHR33941:SF11">
    <property type="entry name" value="BACTERIAL MICROCOMPARTMENT SHELL PROTEIN PDUJ"/>
    <property type="match status" value="1"/>
</dbReference>
<feature type="region of interest" description="Disordered" evidence="4">
    <location>
        <begin position="1"/>
        <end position="20"/>
    </location>
</feature>
<comment type="caution">
    <text evidence="6">The sequence shown here is derived from an EMBL/GenBank/DDBJ whole genome shotgun (WGS) entry which is preliminary data.</text>
</comment>
<feature type="domain" description="BMC" evidence="5">
    <location>
        <begin position="22"/>
        <end position="106"/>
    </location>
</feature>
<sequence length="113" mass="11144">MEDDMATTAAGTPAAPATPRGALGLIETKGLVGAIEAADAMVKAANVQIVGHREIGGGLVTVMVRGDVGAVKAATDAGAVAAGKAGEVVSVHVIPRPHDETEGILAVLTRPKS</sequence>
<keyword evidence="3" id="KW-1283">Bacterial microcompartment</keyword>
<protein>
    <recommendedName>
        <fullName evidence="5">BMC domain-containing protein</fullName>
    </recommendedName>
</protein>
<dbReference type="SUPFAM" id="SSF143414">
    <property type="entry name" value="CcmK-like"/>
    <property type="match status" value="1"/>
</dbReference>
<dbReference type="PROSITE" id="PS51930">
    <property type="entry name" value="BMC_2"/>
    <property type="match status" value="1"/>
</dbReference>
<evidence type="ECO:0000313" key="6">
    <source>
        <dbReference type="EMBL" id="GEL22931.1"/>
    </source>
</evidence>
<dbReference type="EMBL" id="BJVJ01000013">
    <property type="protein sequence ID" value="GEL22931.1"/>
    <property type="molecule type" value="Genomic_DNA"/>
</dbReference>
<dbReference type="SMART" id="SM00877">
    <property type="entry name" value="BMC"/>
    <property type="match status" value="1"/>
</dbReference>
<dbReference type="Pfam" id="PF00936">
    <property type="entry name" value="BMC"/>
    <property type="match status" value="1"/>
</dbReference>
<evidence type="ECO:0000256" key="4">
    <source>
        <dbReference type="SAM" id="MobiDB-lite"/>
    </source>
</evidence>
<evidence type="ECO:0000313" key="7">
    <source>
        <dbReference type="Proteomes" id="UP000321685"/>
    </source>
</evidence>